<evidence type="ECO:0000313" key="3">
    <source>
        <dbReference type="WBParaSite" id="ACRNAN_Path_527.g1993.t1"/>
    </source>
</evidence>
<sequence>MSRQNTKRPSLTNQDTVDSSMINLPAPPPIPASLLDSDILENLVSQYRMALMEAIRNHNQENRKLKNVEKSLSTSTSVEDSTEESSTPLVESPKSSISTLAKKIILPTIAKKPSSTQVTIRKVSSKSQQLAPETFTADDRTSYDGSTSSEVFCNINRSKLKPARKNPESNMGNVNELTEKLKTTVDINSDNPPSMMASDVADVVLSEDHLRLMQEIRNPNKKPLNSVGK</sequence>
<dbReference type="WBParaSite" id="ACRNAN_Path_527.g1993.t1">
    <property type="protein sequence ID" value="ACRNAN_Path_527.g1993.t1"/>
    <property type="gene ID" value="ACRNAN_Path_527.g1993"/>
</dbReference>
<feature type="region of interest" description="Disordered" evidence="1">
    <location>
        <begin position="65"/>
        <end position="94"/>
    </location>
</feature>
<proteinExistence type="predicted"/>
<accession>A0A914C7W9</accession>
<evidence type="ECO:0000256" key="1">
    <source>
        <dbReference type="SAM" id="MobiDB-lite"/>
    </source>
</evidence>
<name>A0A914C7W9_9BILA</name>
<dbReference type="AlphaFoldDB" id="A0A914C7W9"/>
<reference evidence="3" key="1">
    <citation type="submission" date="2022-11" db="UniProtKB">
        <authorList>
            <consortium name="WormBaseParasite"/>
        </authorList>
    </citation>
    <scope>IDENTIFICATION</scope>
</reference>
<feature type="region of interest" description="Disordered" evidence="1">
    <location>
        <begin position="1"/>
        <end position="24"/>
    </location>
</feature>
<feature type="compositionally biased region" description="Polar residues" evidence="1">
    <location>
        <begin position="1"/>
        <end position="22"/>
    </location>
</feature>
<evidence type="ECO:0000313" key="2">
    <source>
        <dbReference type="Proteomes" id="UP000887540"/>
    </source>
</evidence>
<protein>
    <submittedName>
        <fullName evidence="3">Uncharacterized protein</fullName>
    </submittedName>
</protein>
<organism evidence="2 3">
    <name type="scientific">Acrobeloides nanus</name>
    <dbReference type="NCBI Taxonomy" id="290746"/>
    <lineage>
        <taxon>Eukaryota</taxon>
        <taxon>Metazoa</taxon>
        <taxon>Ecdysozoa</taxon>
        <taxon>Nematoda</taxon>
        <taxon>Chromadorea</taxon>
        <taxon>Rhabditida</taxon>
        <taxon>Tylenchina</taxon>
        <taxon>Cephalobomorpha</taxon>
        <taxon>Cephaloboidea</taxon>
        <taxon>Cephalobidae</taxon>
        <taxon>Acrobeloides</taxon>
    </lineage>
</organism>
<feature type="compositionally biased region" description="Low complexity" evidence="1">
    <location>
        <begin position="71"/>
        <end position="87"/>
    </location>
</feature>
<keyword evidence="2" id="KW-1185">Reference proteome</keyword>
<dbReference type="Proteomes" id="UP000887540">
    <property type="component" value="Unplaced"/>
</dbReference>